<reference evidence="9" key="1">
    <citation type="submission" date="2022-11" db="UniProtKB">
        <authorList>
            <consortium name="WormBaseParasite"/>
        </authorList>
    </citation>
    <scope>IDENTIFICATION</scope>
</reference>
<dbReference type="AlphaFoldDB" id="A0A914H2T0"/>
<keyword evidence="5" id="KW-0175">Coiled coil</keyword>
<evidence type="ECO:0000259" key="7">
    <source>
        <dbReference type="PROSITE" id="PS50089"/>
    </source>
</evidence>
<proteinExistence type="predicted"/>
<feature type="region of interest" description="Disordered" evidence="6">
    <location>
        <begin position="338"/>
        <end position="443"/>
    </location>
</feature>
<keyword evidence="8" id="KW-1185">Reference proteome</keyword>
<dbReference type="InterPro" id="IPR017907">
    <property type="entry name" value="Znf_RING_CS"/>
</dbReference>
<feature type="domain" description="RING-type" evidence="7">
    <location>
        <begin position="15"/>
        <end position="83"/>
    </location>
</feature>
<keyword evidence="2 4" id="KW-0863">Zinc-finger</keyword>
<keyword evidence="1" id="KW-0479">Metal-binding</keyword>
<evidence type="ECO:0000256" key="4">
    <source>
        <dbReference type="PROSITE-ProRule" id="PRU00175"/>
    </source>
</evidence>
<evidence type="ECO:0000313" key="9">
    <source>
        <dbReference type="WBParaSite" id="Gr19_v10_g13621.t1"/>
    </source>
</evidence>
<dbReference type="InterPro" id="IPR013083">
    <property type="entry name" value="Znf_RING/FYVE/PHD"/>
</dbReference>
<evidence type="ECO:0000313" key="8">
    <source>
        <dbReference type="Proteomes" id="UP000887572"/>
    </source>
</evidence>
<dbReference type="SMART" id="SM00184">
    <property type="entry name" value="RING"/>
    <property type="match status" value="1"/>
</dbReference>
<feature type="compositionally biased region" description="Low complexity" evidence="6">
    <location>
        <begin position="344"/>
        <end position="354"/>
    </location>
</feature>
<dbReference type="Proteomes" id="UP000887572">
    <property type="component" value="Unplaced"/>
</dbReference>
<dbReference type="PANTHER" id="PTHR24103">
    <property type="entry name" value="E3 UBIQUITIN-PROTEIN LIGASE TRIM"/>
    <property type="match status" value="1"/>
</dbReference>
<evidence type="ECO:0000256" key="5">
    <source>
        <dbReference type="SAM" id="Coils"/>
    </source>
</evidence>
<feature type="compositionally biased region" description="Gly residues" evidence="6">
    <location>
        <begin position="408"/>
        <end position="421"/>
    </location>
</feature>
<dbReference type="SUPFAM" id="SSF57850">
    <property type="entry name" value="RING/U-box"/>
    <property type="match status" value="1"/>
</dbReference>
<feature type="compositionally biased region" description="Pro residues" evidence="6">
    <location>
        <begin position="309"/>
        <end position="324"/>
    </location>
</feature>
<dbReference type="GO" id="GO:0008270">
    <property type="term" value="F:zinc ion binding"/>
    <property type="evidence" value="ECO:0007669"/>
    <property type="project" value="UniProtKB-KW"/>
</dbReference>
<dbReference type="PROSITE" id="PS50089">
    <property type="entry name" value="ZF_RING_2"/>
    <property type="match status" value="1"/>
</dbReference>
<dbReference type="InterPro" id="IPR050143">
    <property type="entry name" value="TRIM/RBCC"/>
</dbReference>
<keyword evidence="3" id="KW-0862">Zinc</keyword>
<evidence type="ECO:0000256" key="2">
    <source>
        <dbReference type="ARBA" id="ARBA00022771"/>
    </source>
</evidence>
<dbReference type="PROSITE" id="PS00518">
    <property type="entry name" value="ZF_RING_1"/>
    <property type="match status" value="1"/>
</dbReference>
<dbReference type="WBParaSite" id="Gr19_v10_g13621.t1">
    <property type="protein sequence ID" value="Gr19_v10_g13621.t1"/>
    <property type="gene ID" value="Gr19_v10_g13621"/>
</dbReference>
<evidence type="ECO:0000256" key="3">
    <source>
        <dbReference type="ARBA" id="ARBA00022833"/>
    </source>
</evidence>
<organism evidence="8 9">
    <name type="scientific">Globodera rostochiensis</name>
    <name type="common">Golden nematode worm</name>
    <name type="synonym">Heterodera rostochiensis</name>
    <dbReference type="NCBI Taxonomy" id="31243"/>
    <lineage>
        <taxon>Eukaryota</taxon>
        <taxon>Metazoa</taxon>
        <taxon>Ecdysozoa</taxon>
        <taxon>Nematoda</taxon>
        <taxon>Chromadorea</taxon>
        <taxon>Rhabditida</taxon>
        <taxon>Tylenchina</taxon>
        <taxon>Tylenchomorpha</taxon>
        <taxon>Tylenchoidea</taxon>
        <taxon>Heteroderidae</taxon>
        <taxon>Heteroderinae</taxon>
        <taxon>Globodera</taxon>
    </lineage>
</organism>
<dbReference type="Gene3D" id="3.30.40.10">
    <property type="entry name" value="Zinc/RING finger domain, C3HC4 (zinc finger)"/>
    <property type="match status" value="1"/>
</dbReference>
<feature type="coiled-coil region" evidence="5">
    <location>
        <begin position="262"/>
        <end position="303"/>
    </location>
</feature>
<protein>
    <submittedName>
        <fullName evidence="9">RING-type domain-containing protein</fullName>
    </submittedName>
</protein>
<feature type="region of interest" description="Disordered" evidence="6">
    <location>
        <begin position="304"/>
        <end position="326"/>
    </location>
</feature>
<feature type="compositionally biased region" description="Low complexity" evidence="6">
    <location>
        <begin position="422"/>
        <end position="437"/>
    </location>
</feature>
<dbReference type="InterPro" id="IPR001841">
    <property type="entry name" value="Znf_RING"/>
</dbReference>
<evidence type="ECO:0000256" key="6">
    <source>
        <dbReference type="SAM" id="MobiDB-lite"/>
    </source>
</evidence>
<name>A0A914H2T0_GLORO</name>
<accession>A0A914H2T0</accession>
<dbReference type="Pfam" id="PF15227">
    <property type="entry name" value="zf-C3HC4_4"/>
    <property type="match status" value="1"/>
</dbReference>
<evidence type="ECO:0000256" key="1">
    <source>
        <dbReference type="ARBA" id="ARBA00022723"/>
    </source>
</evidence>
<sequence length="472" mass="51791">MASPGDQSLKESLECPVCKDLFSEPKQLECGHTYCLDCVNGLDKVPNVVHRIVGEDFFDTLGVGPVSTLVQSVQNNVQCPQCRKMCLIPDGGLNTNYAIKDMVEKFHQTVQLEDDEYFDGITNAAAREAGTQTKKDEQQQQQLMMCHSCAKRVPGSELFMCKDCNGPPANKQIICALCIVHSHKLHTVVPLVNLASAGDRELAVLRIEEILYQAQRVGDETRSLQTDVTRQFEAVQEKLLAKLDCFRVFQSECRDSEQSALKEDVEAKVGEAIHQCEQLNEHFLRLNELKMEFERQLQRWQDDFGASLPPVPSSAPPLPPPPQQPSLYYLRQYGSIFGPDQQPTATSSTASSGARPMHHFVFSSGGGTGDNDDGPNLVGSSNSSRPRSKKVPPILVAQRRRSRLRGNLGAGAGGGGAGGASGSAAFSSGNNNNSDSNYPPASARTVAANLEQSLRQRQRDDFKRFDENYGLF</sequence>